<dbReference type="InterPro" id="IPR036915">
    <property type="entry name" value="Cyclin-like_sf"/>
</dbReference>
<accession>A0AAD9JFK1</accession>
<comment type="caution">
    <text evidence="12">The sequence shown here is derived from an EMBL/GenBank/DDBJ whole genome shotgun (WGS) entry which is preliminary data.</text>
</comment>
<dbReference type="CDD" id="cd20554">
    <property type="entry name" value="CYCLIN_TFIIIB90_rpt2"/>
    <property type="match status" value="1"/>
</dbReference>
<evidence type="ECO:0000313" key="12">
    <source>
        <dbReference type="EMBL" id="KAK2152254.1"/>
    </source>
</evidence>
<evidence type="ECO:0000256" key="8">
    <source>
        <dbReference type="ARBA" id="ARBA00023163"/>
    </source>
</evidence>
<dbReference type="GO" id="GO:0005634">
    <property type="term" value="C:nucleus"/>
    <property type="evidence" value="ECO:0007669"/>
    <property type="project" value="UniProtKB-SubCell"/>
</dbReference>
<feature type="compositionally biased region" description="Basic residues" evidence="10">
    <location>
        <begin position="366"/>
        <end position="379"/>
    </location>
</feature>
<keyword evidence="4" id="KW-0863">Zinc-finger</keyword>
<keyword evidence="7" id="KW-0010">Activator</keyword>
<keyword evidence="6" id="KW-0805">Transcription regulation</keyword>
<evidence type="ECO:0000256" key="5">
    <source>
        <dbReference type="ARBA" id="ARBA00022833"/>
    </source>
</evidence>
<dbReference type="GO" id="GO:0000995">
    <property type="term" value="F:RNA polymerase III general transcription initiation factor activity"/>
    <property type="evidence" value="ECO:0007669"/>
    <property type="project" value="TreeGrafter"/>
</dbReference>
<gene>
    <name evidence="12" type="ORF">LSH36_334g04050</name>
</gene>
<proteinExistence type="inferred from homology"/>
<feature type="compositionally biased region" description="Polar residues" evidence="10">
    <location>
        <begin position="181"/>
        <end position="196"/>
    </location>
</feature>
<dbReference type="Pfam" id="PF00382">
    <property type="entry name" value="TFIIB"/>
    <property type="match status" value="1"/>
</dbReference>
<dbReference type="SMART" id="SM00385">
    <property type="entry name" value="CYCLIN"/>
    <property type="match status" value="1"/>
</dbReference>
<dbReference type="GO" id="GO:0017025">
    <property type="term" value="F:TBP-class protein binding"/>
    <property type="evidence" value="ECO:0007669"/>
    <property type="project" value="InterPro"/>
</dbReference>
<dbReference type="Pfam" id="PF07741">
    <property type="entry name" value="BRF1"/>
    <property type="match status" value="1"/>
</dbReference>
<dbReference type="AlphaFoldDB" id="A0AAD9JFK1"/>
<feature type="compositionally biased region" description="Acidic residues" evidence="10">
    <location>
        <begin position="539"/>
        <end position="552"/>
    </location>
</feature>
<evidence type="ECO:0000256" key="3">
    <source>
        <dbReference type="ARBA" id="ARBA00022723"/>
    </source>
</evidence>
<dbReference type="InterPro" id="IPR000812">
    <property type="entry name" value="TFIIB"/>
</dbReference>
<dbReference type="PANTHER" id="PTHR11618">
    <property type="entry name" value="TRANSCRIPTION INITIATION FACTOR IIB-RELATED"/>
    <property type="match status" value="1"/>
</dbReference>
<dbReference type="EMBL" id="JAODUP010000335">
    <property type="protein sequence ID" value="KAK2152254.1"/>
    <property type="molecule type" value="Genomic_DNA"/>
</dbReference>
<evidence type="ECO:0000256" key="1">
    <source>
        <dbReference type="ARBA" id="ARBA00004123"/>
    </source>
</evidence>
<dbReference type="InterPro" id="IPR011665">
    <property type="entry name" value="BRF1_TBP-bd_dom"/>
</dbReference>
<feature type="compositionally biased region" description="Acidic residues" evidence="10">
    <location>
        <begin position="507"/>
        <end position="527"/>
    </location>
</feature>
<keyword evidence="5" id="KW-0862">Zinc</keyword>
<dbReference type="SUPFAM" id="SSF47954">
    <property type="entry name" value="Cyclin-like"/>
    <property type="match status" value="1"/>
</dbReference>
<comment type="subcellular location">
    <subcellularLocation>
        <location evidence="1">Nucleus</location>
    </subcellularLocation>
</comment>
<dbReference type="Gene3D" id="1.20.5.650">
    <property type="entry name" value="Single helix bin"/>
    <property type="match status" value="1"/>
</dbReference>
<organism evidence="12 13">
    <name type="scientific">Paralvinella palmiformis</name>
    <dbReference type="NCBI Taxonomy" id="53620"/>
    <lineage>
        <taxon>Eukaryota</taxon>
        <taxon>Metazoa</taxon>
        <taxon>Spiralia</taxon>
        <taxon>Lophotrochozoa</taxon>
        <taxon>Annelida</taxon>
        <taxon>Polychaeta</taxon>
        <taxon>Sedentaria</taxon>
        <taxon>Canalipalpata</taxon>
        <taxon>Terebellida</taxon>
        <taxon>Terebelliformia</taxon>
        <taxon>Alvinellidae</taxon>
        <taxon>Paralvinella</taxon>
    </lineage>
</organism>
<feature type="region of interest" description="Disordered" evidence="10">
    <location>
        <begin position="168"/>
        <end position="207"/>
    </location>
</feature>
<evidence type="ECO:0000256" key="9">
    <source>
        <dbReference type="ARBA" id="ARBA00023242"/>
    </source>
</evidence>
<protein>
    <recommendedName>
        <fullName evidence="11">Cyclin-like domain-containing protein</fullName>
    </recommendedName>
</protein>
<dbReference type="GO" id="GO:0008270">
    <property type="term" value="F:zinc ion binding"/>
    <property type="evidence" value="ECO:0007669"/>
    <property type="project" value="UniProtKB-KW"/>
</dbReference>
<keyword evidence="3" id="KW-0479">Metal-binding</keyword>
<dbReference type="Gene3D" id="1.10.472.10">
    <property type="entry name" value="Cyclin-like"/>
    <property type="match status" value="1"/>
</dbReference>
<keyword evidence="13" id="KW-1185">Reference proteome</keyword>
<evidence type="ECO:0000259" key="11">
    <source>
        <dbReference type="SMART" id="SM00385"/>
    </source>
</evidence>
<keyword evidence="9" id="KW-0539">Nucleus</keyword>
<evidence type="ECO:0000256" key="7">
    <source>
        <dbReference type="ARBA" id="ARBA00023159"/>
    </source>
</evidence>
<evidence type="ECO:0000256" key="4">
    <source>
        <dbReference type="ARBA" id="ARBA00022771"/>
    </source>
</evidence>
<keyword evidence="8" id="KW-0804">Transcription</keyword>
<dbReference type="InterPro" id="IPR013763">
    <property type="entry name" value="Cyclin-like_dom"/>
</dbReference>
<dbReference type="GO" id="GO:0001006">
    <property type="term" value="F:RNA polymerase III type 3 promoter sequence-specific DNA binding"/>
    <property type="evidence" value="ECO:0007669"/>
    <property type="project" value="TreeGrafter"/>
</dbReference>
<dbReference type="GO" id="GO:0070897">
    <property type="term" value="P:transcription preinitiation complex assembly"/>
    <property type="evidence" value="ECO:0007669"/>
    <property type="project" value="InterPro"/>
</dbReference>
<comment type="similarity">
    <text evidence="2">Belongs to the TFIIB family.</text>
</comment>
<evidence type="ECO:0000313" key="13">
    <source>
        <dbReference type="Proteomes" id="UP001208570"/>
    </source>
</evidence>
<reference evidence="12" key="1">
    <citation type="journal article" date="2023" name="Mol. Biol. Evol.">
        <title>Third-Generation Sequencing Reveals the Adaptive Role of the Epigenome in Three Deep-Sea Polychaetes.</title>
        <authorList>
            <person name="Perez M."/>
            <person name="Aroh O."/>
            <person name="Sun Y."/>
            <person name="Lan Y."/>
            <person name="Juniper S.K."/>
            <person name="Young C.R."/>
            <person name="Angers B."/>
            <person name="Qian P.Y."/>
        </authorList>
    </citation>
    <scope>NUCLEOTIDE SEQUENCE</scope>
    <source>
        <strain evidence="12">P08H-3</strain>
    </source>
</reference>
<evidence type="ECO:0000256" key="6">
    <source>
        <dbReference type="ARBA" id="ARBA00023015"/>
    </source>
</evidence>
<dbReference type="GO" id="GO:0000126">
    <property type="term" value="C:transcription factor TFIIIB complex"/>
    <property type="evidence" value="ECO:0007669"/>
    <property type="project" value="TreeGrafter"/>
</dbReference>
<dbReference type="GO" id="GO:0097550">
    <property type="term" value="C:transcription preinitiation complex"/>
    <property type="evidence" value="ECO:0007669"/>
    <property type="project" value="TreeGrafter"/>
</dbReference>
<feature type="region of interest" description="Disordered" evidence="10">
    <location>
        <begin position="354"/>
        <end position="385"/>
    </location>
</feature>
<name>A0AAD9JFK1_9ANNE</name>
<dbReference type="InterPro" id="IPR013150">
    <property type="entry name" value="TFIIB_cyclin"/>
</dbReference>
<evidence type="ECO:0000256" key="2">
    <source>
        <dbReference type="ARBA" id="ARBA00010857"/>
    </source>
</evidence>
<feature type="compositionally biased region" description="Basic and acidic residues" evidence="10">
    <location>
        <begin position="354"/>
        <end position="365"/>
    </location>
</feature>
<feature type="region of interest" description="Disordered" evidence="10">
    <location>
        <begin position="495"/>
        <end position="552"/>
    </location>
</feature>
<evidence type="ECO:0000256" key="10">
    <source>
        <dbReference type="SAM" id="MobiDB-lite"/>
    </source>
</evidence>
<dbReference type="Proteomes" id="UP001208570">
    <property type="component" value="Unassembled WGS sequence"/>
</dbReference>
<dbReference type="PANTHER" id="PTHR11618:SF4">
    <property type="entry name" value="TRANSCRIPTION FACTOR IIIB 90 KDA SUBUNIT"/>
    <property type="match status" value="1"/>
</dbReference>
<sequence length="552" mass="62436">MLDCKVGRRKGTCTDVDPCLYIQRFAHKLEFGEKTHEVAMTALRLVQRMKRDWMAQGRRPSGLCGAALLVAGRIHDFNRKIKDIMRVVKIGEGTIRKRLAEFEATPSGQLTVDEFQNIDLEEEMDPPCFTEGKRKAKLQQLEEQGQLGKITAEIALLQKEIEKQLAKENEKRFRSHKNKNYTDLGTTDSDGQSSGRVSGDVTPCGSPSRDIDSFLLEETLKDVVSHTELGSIATKVKSFDVVSGPRVPDGGLNEVYRGSGDAERLKSGMRPRPSVTSLGITSSIEDYMTLTEEKTNEVEEEAPPETCELDLSGIDDEELESFILSEKEVRIKTKIWMEANADYLREQKEKLEREAKEREEEANKPEHKKRKRAQRKHTSKHVEHSTAADAIKNMLQEKKISSKINYDVLKDLNRTEEPGINSGKNQPNAVESTQLLSPHTGLTSIGITLNNSQIKRPLDVLKTEPLIKRIKAEDVIKKETKELNVKTESEPVIVESGPVQYHHTDTADLDEEDIYNEEDEEEDEEDQISAAQLLGHSQDDEDDDYYDDDLDE</sequence>
<feature type="domain" description="Cyclin-like" evidence="11">
    <location>
        <begin position="20"/>
        <end position="104"/>
    </location>
</feature>
<dbReference type="FunFam" id="1.10.472.10:FF:000002">
    <property type="entry name" value="Transcription factor IIIB 90 kDa subunit"/>
    <property type="match status" value="1"/>
</dbReference>